<keyword evidence="1" id="KW-0805">Transcription regulation</keyword>
<dbReference type="SMART" id="SM00342">
    <property type="entry name" value="HTH_ARAC"/>
    <property type="match status" value="1"/>
</dbReference>
<feature type="domain" description="HTH araC/xylS-type" evidence="4">
    <location>
        <begin position="195"/>
        <end position="293"/>
    </location>
</feature>
<protein>
    <submittedName>
        <fullName evidence="5">AraC family transcriptional regulator</fullName>
    </submittedName>
    <submittedName>
        <fullName evidence="6">AraC-like DNA-binding protein</fullName>
    </submittedName>
</protein>
<dbReference type="Proteomes" id="UP000256794">
    <property type="component" value="Unassembled WGS sequence"/>
</dbReference>
<dbReference type="InterPro" id="IPR009057">
    <property type="entry name" value="Homeodomain-like_sf"/>
</dbReference>
<dbReference type="InterPro" id="IPR018062">
    <property type="entry name" value="HTH_AraC-typ_CS"/>
</dbReference>
<dbReference type="RefSeq" id="WP_181180866.1">
    <property type="nucleotide sequence ID" value="NZ_CP035284.1"/>
</dbReference>
<evidence type="ECO:0000313" key="6">
    <source>
        <dbReference type="EMBL" id="REG43848.1"/>
    </source>
</evidence>
<dbReference type="PROSITE" id="PS00041">
    <property type="entry name" value="HTH_ARAC_FAMILY_1"/>
    <property type="match status" value="1"/>
</dbReference>
<name>A0A3E0BTS5_PARVE</name>
<accession>A0A3E0BTS5</accession>
<evidence type="ECO:0000256" key="2">
    <source>
        <dbReference type="ARBA" id="ARBA00023125"/>
    </source>
</evidence>
<dbReference type="GO" id="GO:0043565">
    <property type="term" value="F:sequence-specific DNA binding"/>
    <property type="evidence" value="ECO:0007669"/>
    <property type="project" value="InterPro"/>
</dbReference>
<dbReference type="GO" id="GO:0003700">
    <property type="term" value="F:DNA-binding transcription factor activity"/>
    <property type="evidence" value="ECO:0007669"/>
    <property type="project" value="InterPro"/>
</dbReference>
<evidence type="ECO:0000313" key="8">
    <source>
        <dbReference type="Proteomes" id="UP000256941"/>
    </source>
</evidence>
<keyword evidence="7" id="KW-1185">Reference proteome</keyword>
<dbReference type="EMBL" id="QTUJ01000003">
    <property type="protein sequence ID" value="REF68736.1"/>
    <property type="molecule type" value="Genomic_DNA"/>
</dbReference>
<keyword evidence="2 6" id="KW-0238">DNA-binding</keyword>
<dbReference type="InterPro" id="IPR018060">
    <property type="entry name" value="HTH_AraC"/>
</dbReference>
<reference evidence="7 8" key="1">
    <citation type="submission" date="2018-08" db="EMBL/GenBank/DDBJ databases">
        <title>Genomic Encyclopedia of Archaeal and Bacterial Type Strains, Phase II (KMG-II): from individual species to whole genera.</title>
        <authorList>
            <person name="Goeker M."/>
        </authorList>
    </citation>
    <scope>NUCLEOTIDE SEQUENCE [LARGE SCALE GENOMIC DNA]</scope>
    <source>
        <strain evidence="5 8">DSM 17099</strain>
        <strain evidence="6 7">DSM 582</strain>
    </source>
</reference>
<keyword evidence="3" id="KW-0804">Transcription</keyword>
<evidence type="ECO:0000256" key="3">
    <source>
        <dbReference type="ARBA" id="ARBA00023163"/>
    </source>
</evidence>
<dbReference type="Gene3D" id="1.10.10.60">
    <property type="entry name" value="Homeodomain-like"/>
    <property type="match status" value="2"/>
</dbReference>
<dbReference type="AlphaFoldDB" id="A0A3E0BTS5"/>
<evidence type="ECO:0000259" key="4">
    <source>
        <dbReference type="PROSITE" id="PS01124"/>
    </source>
</evidence>
<accession>A0A3D9XDS7</accession>
<gene>
    <name evidence="6" type="ORF">ATH84_10242</name>
    <name evidence="5" type="ORF">BDD41_3808</name>
</gene>
<organism evidence="5 8">
    <name type="scientific">Paracoccus versutus</name>
    <name type="common">Thiobacillus versutus</name>
    <dbReference type="NCBI Taxonomy" id="34007"/>
    <lineage>
        <taxon>Bacteria</taxon>
        <taxon>Pseudomonadati</taxon>
        <taxon>Pseudomonadota</taxon>
        <taxon>Alphaproteobacteria</taxon>
        <taxon>Rhodobacterales</taxon>
        <taxon>Paracoccaceae</taxon>
        <taxon>Paracoccus</taxon>
    </lineage>
</organism>
<dbReference type="PROSITE" id="PS01124">
    <property type="entry name" value="HTH_ARAC_FAMILY_2"/>
    <property type="match status" value="1"/>
</dbReference>
<dbReference type="EMBL" id="QUMX01000024">
    <property type="protein sequence ID" value="REG43848.1"/>
    <property type="molecule type" value="Genomic_DNA"/>
</dbReference>
<comment type="caution">
    <text evidence="5">The sequence shown here is derived from an EMBL/GenBank/DDBJ whole genome shotgun (WGS) entry which is preliminary data.</text>
</comment>
<dbReference type="Proteomes" id="UP000256941">
    <property type="component" value="Unassembled WGS sequence"/>
</dbReference>
<evidence type="ECO:0000256" key="1">
    <source>
        <dbReference type="ARBA" id="ARBA00023015"/>
    </source>
</evidence>
<evidence type="ECO:0000313" key="7">
    <source>
        <dbReference type="Proteomes" id="UP000256794"/>
    </source>
</evidence>
<evidence type="ECO:0000313" key="5">
    <source>
        <dbReference type="EMBL" id="REF68736.1"/>
    </source>
</evidence>
<dbReference type="Pfam" id="PF12833">
    <property type="entry name" value="HTH_18"/>
    <property type="match status" value="1"/>
</dbReference>
<dbReference type="PANTHER" id="PTHR46796:SF14">
    <property type="entry name" value="TRANSCRIPTIONAL REGULATORY PROTEIN"/>
    <property type="match status" value="1"/>
</dbReference>
<dbReference type="PANTHER" id="PTHR46796">
    <property type="entry name" value="HTH-TYPE TRANSCRIPTIONAL ACTIVATOR RHAS-RELATED"/>
    <property type="match status" value="1"/>
</dbReference>
<dbReference type="InterPro" id="IPR050204">
    <property type="entry name" value="AraC_XylS_family_regulators"/>
</dbReference>
<sequence length="297" mass="32701">MSYRHSMICYTQGISCVSPVQWRGLDGLVSVYWQAEGQAGAHGYYLSPDPRIMFFFDDVSSHILISNRDDEMRRSGRPMMRALYVPAGVPMWSRFTGHHVFAHLDLHIHKDRMMRFLTPTVGASAALAALRRPVEIQDADAIHTLAGLLVGEVAQPSRHGVFAESLVGSIVTGLLDIPHEGAERASGGLTPAQMNRLAARLEKAGDHRLTVAEMAATVGLSESWFATVFKQTTGQTPLQWQMAQRIGQAQKLLVETDLTVADVAAQVGFSDQAHLTRVFRQVAGETPAAWRRMQLVS</sequence>
<proteinExistence type="predicted"/>
<dbReference type="SUPFAM" id="SSF46689">
    <property type="entry name" value="Homeodomain-like"/>
    <property type="match status" value="2"/>
</dbReference>